<reference evidence="2 3" key="1">
    <citation type="submission" date="2020-02" db="EMBL/GenBank/DDBJ databases">
        <title>Thermophilic hydrogen producing bacteria, Caloranaerobacter azorensis.</title>
        <authorList>
            <person name="Baek K."/>
        </authorList>
    </citation>
    <scope>NUCLEOTIDE SEQUENCE [LARGE SCALE GENOMIC DNA]</scope>
    <source>
        <strain evidence="2 3">T3-1</strain>
    </source>
</reference>
<proteinExistence type="predicted"/>
<feature type="transmembrane region" description="Helical" evidence="1">
    <location>
        <begin position="16"/>
        <end position="36"/>
    </location>
</feature>
<dbReference type="KEGG" id="cazo:G3A45_06150"/>
<dbReference type="Proteomes" id="UP000464452">
    <property type="component" value="Chromosome"/>
</dbReference>
<organism evidence="2 3">
    <name type="scientific">Caloranaerobacter azorensis</name>
    <dbReference type="NCBI Taxonomy" id="116090"/>
    <lineage>
        <taxon>Bacteria</taxon>
        <taxon>Bacillati</taxon>
        <taxon>Bacillota</taxon>
        <taxon>Tissierellia</taxon>
        <taxon>Tissierellales</taxon>
        <taxon>Thermohalobacteraceae</taxon>
        <taxon>Caloranaerobacter</taxon>
    </lineage>
</organism>
<name>A0A6P1YC29_9FIRM</name>
<keyword evidence="1" id="KW-1133">Transmembrane helix</keyword>
<keyword evidence="1" id="KW-0812">Transmembrane</keyword>
<dbReference type="AlphaFoldDB" id="A0A6P1YC29"/>
<protein>
    <submittedName>
        <fullName evidence="2">Uncharacterized protein</fullName>
    </submittedName>
</protein>
<sequence>MNRDKIISQYEKAKKIRIYCISAMCSIPFAQYLILFNFINNLLNIFLSTITFLLILRIYNKNWRCPLCKEKLPDRDVSKIDYCPKCGIRLIK</sequence>
<evidence type="ECO:0000256" key="1">
    <source>
        <dbReference type="SAM" id="Phobius"/>
    </source>
</evidence>
<gene>
    <name evidence="2" type="ORF">G3A45_06150</name>
</gene>
<evidence type="ECO:0000313" key="3">
    <source>
        <dbReference type="Proteomes" id="UP000464452"/>
    </source>
</evidence>
<keyword evidence="1" id="KW-0472">Membrane</keyword>
<evidence type="ECO:0000313" key="2">
    <source>
        <dbReference type="EMBL" id="QIB26910.1"/>
    </source>
</evidence>
<dbReference type="RefSeq" id="WP_163234860.1">
    <property type="nucleotide sequence ID" value="NZ_CP048617.1"/>
</dbReference>
<feature type="transmembrane region" description="Helical" evidence="1">
    <location>
        <begin position="42"/>
        <end position="59"/>
    </location>
</feature>
<dbReference type="EMBL" id="CP048617">
    <property type="protein sequence ID" value="QIB26910.1"/>
    <property type="molecule type" value="Genomic_DNA"/>
</dbReference>
<accession>A0A6P1YC29</accession>